<dbReference type="InterPro" id="IPR006680">
    <property type="entry name" value="Amidohydro-rel"/>
</dbReference>
<dbReference type="OrthoDB" id="9776488at2"/>
<accession>A0A0D6MMU0</accession>
<evidence type="ECO:0000256" key="4">
    <source>
        <dbReference type="ARBA" id="ARBA00023277"/>
    </source>
</evidence>
<dbReference type="Pfam" id="PF01979">
    <property type="entry name" value="Amidohydro_1"/>
    <property type="match status" value="1"/>
</dbReference>
<feature type="binding site" evidence="7">
    <location>
        <position position="132"/>
    </location>
    <ligand>
        <name>substrate</name>
    </ligand>
</feature>
<dbReference type="PANTHER" id="PTHR11113:SF14">
    <property type="entry name" value="N-ACETYLGLUCOSAMINE-6-PHOSPHATE DEACETYLASE"/>
    <property type="match status" value="1"/>
</dbReference>
<comment type="cofactor">
    <cofactor evidence="8">
        <name>a divalent metal cation</name>
        <dbReference type="ChEBI" id="CHEBI:60240"/>
    </cofactor>
    <text evidence="8">Binds 1 divalent metal cation per subunit.</text>
</comment>
<gene>
    <name evidence="10" type="ORF">Tasa_036_020</name>
</gene>
<dbReference type="SUPFAM" id="SSF51338">
    <property type="entry name" value="Composite domain of metallo-dependent hydrolases"/>
    <property type="match status" value="1"/>
</dbReference>
<feature type="binding site" evidence="8">
    <location>
        <position position="121"/>
    </location>
    <ligand>
        <name>Zn(2+)</name>
        <dbReference type="ChEBI" id="CHEBI:29105"/>
    </ligand>
</feature>
<comment type="caution">
    <text evidence="10">The sequence shown here is derived from an EMBL/GenBank/DDBJ whole genome shotgun (WGS) entry which is preliminary data.</text>
</comment>
<keyword evidence="2 8" id="KW-0479">Metal-binding</keyword>
<dbReference type="CDD" id="cd00854">
    <property type="entry name" value="NagA"/>
    <property type="match status" value="1"/>
</dbReference>
<keyword evidence="11" id="KW-1185">Reference proteome</keyword>
<dbReference type="EMBL" id="BALE01000036">
    <property type="protein sequence ID" value="GAN55002.1"/>
    <property type="molecule type" value="Genomic_DNA"/>
</dbReference>
<dbReference type="InterPro" id="IPR032466">
    <property type="entry name" value="Metal_Hydrolase"/>
</dbReference>
<dbReference type="GO" id="GO:0046872">
    <property type="term" value="F:metal ion binding"/>
    <property type="evidence" value="ECO:0007669"/>
    <property type="project" value="UniProtKB-KW"/>
</dbReference>
<feature type="binding site" evidence="8">
    <location>
        <position position="209"/>
    </location>
    <ligand>
        <name>Zn(2+)</name>
        <dbReference type="ChEBI" id="CHEBI:29105"/>
    </ligand>
</feature>
<dbReference type="SUPFAM" id="SSF51556">
    <property type="entry name" value="Metallo-dependent hydrolases"/>
    <property type="match status" value="1"/>
</dbReference>
<feature type="binding site" evidence="7">
    <location>
        <begin position="212"/>
        <end position="213"/>
    </location>
    <ligand>
        <name>substrate</name>
    </ligand>
</feature>
<feature type="domain" description="Amidohydrolase-related" evidence="9">
    <location>
        <begin position="42"/>
        <end position="361"/>
    </location>
</feature>
<dbReference type="Proteomes" id="UP000032679">
    <property type="component" value="Unassembled WGS sequence"/>
</dbReference>
<comment type="similarity">
    <text evidence="1 5">Belongs to the metallo-dependent hydrolases superfamily. NagA family.</text>
</comment>
<protein>
    <submittedName>
        <fullName evidence="10">N-acetylglucosamine-6-phosphate deacetylase</fullName>
    </submittedName>
</protein>
<dbReference type="RefSeq" id="WP_048849785.1">
    <property type="nucleotide sequence ID" value="NZ_BALE01000036.1"/>
</dbReference>
<keyword evidence="3 5" id="KW-0378">Hydrolase</keyword>
<dbReference type="GO" id="GO:0008448">
    <property type="term" value="F:N-acetylglucosamine-6-phosphate deacetylase activity"/>
    <property type="evidence" value="ECO:0007669"/>
    <property type="project" value="InterPro"/>
</dbReference>
<evidence type="ECO:0000256" key="7">
    <source>
        <dbReference type="PIRSR" id="PIRSR038994-2"/>
    </source>
</evidence>
<dbReference type="InterPro" id="IPR011059">
    <property type="entry name" value="Metal-dep_hydrolase_composite"/>
</dbReference>
<reference evidence="10 11" key="1">
    <citation type="submission" date="2012-10" db="EMBL/GenBank/DDBJ databases">
        <title>Genome sequencing of Tanticharoenia sakaeratensis NBRC 103193.</title>
        <authorList>
            <person name="Azuma Y."/>
            <person name="Hadano H."/>
            <person name="Hirakawa H."/>
            <person name="Matsushita K."/>
        </authorList>
    </citation>
    <scope>NUCLEOTIDE SEQUENCE [LARGE SCALE GENOMIC DNA]</scope>
    <source>
        <strain evidence="10 11">NBRC 103193</strain>
    </source>
</reference>
<evidence type="ECO:0000256" key="6">
    <source>
        <dbReference type="PIRSR" id="PIRSR038994-1"/>
    </source>
</evidence>
<evidence type="ECO:0000256" key="8">
    <source>
        <dbReference type="PIRSR" id="PIRSR038994-3"/>
    </source>
</evidence>
<evidence type="ECO:0000256" key="1">
    <source>
        <dbReference type="ARBA" id="ARBA00010716"/>
    </source>
</evidence>
<proteinExistence type="inferred from homology"/>
<dbReference type="STRING" id="1231623.Tasa_036_020"/>
<evidence type="ECO:0000256" key="3">
    <source>
        <dbReference type="ARBA" id="ARBA00022801"/>
    </source>
</evidence>
<feature type="active site" description="Proton donor/acceptor" evidence="6">
    <location>
        <position position="266"/>
    </location>
</feature>
<dbReference type="InterPro" id="IPR003764">
    <property type="entry name" value="GlcNAc_6-P_deAcase"/>
</dbReference>
<evidence type="ECO:0000259" key="9">
    <source>
        <dbReference type="Pfam" id="PF01979"/>
    </source>
</evidence>
<evidence type="ECO:0000256" key="5">
    <source>
        <dbReference type="PIRNR" id="PIRNR038994"/>
    </source>
</evidence>
<feature type="binding site" evidence="7">
    <location>
        <position position="244"/>
    </location>
    <ligand>
        <name>substrate</name>
    </ligand>
</feature>
<dbReference type="GO" id="GO:0006046">
    <property type="term" value="P:N-acetylglucosamine catabolic process"/>
    <property type="evidence" value="ECO:0007669"/>
    <property type="project" value="TreeGrafter"/>
</dbReference>
<keyword evidence="4 5" id="KW-0119">Carbohydrate metabolism</keyword>
<feature type="binding site" evidence="7">
    <location>
        <position position="220"/>
    </location>
    <ligand>
        <name>substrate</name>
    </ligand>
</feature>
<name>A0A0D6MMU0_9PROT</name>
<dbReference type="AlphaFoldDB" id="A0A0D6MMU0"/>
<evidence type="ECO:0000313" key="10">
    <source>
        <dbReference type="EMBL" id="GAN55002.1"/>
    </source>
</evidence>
<dbReference type="Gene3D" id="3.20.20.140">
    <property type="entry name" value="Metal-dependent hydrolases"/>
    <property type="match status" value="1"/>
</dbReference>
<sequence>MPQQETLSGHLVLPDRILPGLLHMTDGRISAIEPRSDVPDRFVLPGFIDIHVHGGNGADAMDGEADVERMARFHLQCGVTTILPTTMTRPWNEVLAALHAIRNVARRGIADGPDIPGAHLEGPFISPNRLGAQPPYAVSPTSAEIEAITALDIVRLTTLAPERCSTEAITALAKAGVRISIGHTDATAEDCARLFQIVQAANGTVGGTHLFNAMPEIRGRAPGPVAALLADDHAFVELIFDTHHVHPTAFALMRKAAPGRVILISDAMRAAGCGDGLSSLGGLPVLVRDGIARMGEDGSGGLAGSILTLDQALRNTLDHGVPLIDASAMLSGHPARYLGLTDRGAFREGLRADAVVVDARHQVEEVWRSGIRLR</sequence>
<evidence type="ECO:0000313" key="11">
    <source>
        <dbReference type="Proteomes" id="UP000032679"/>
    </source>
</evidence>
<organism evidence="10 11">
    <name type="scientific">Tanticharoenia sakaeratensis NBRC 103193</name>
    <dbReference type="NCBI Taxonomy" id="1231623"/>
    <lineage>
        <taxon>Bacteria</taxon>
        <taxon>Pseudomonadati</taxon>
        <taxon>Pseudomonadota</taxon>
        <taxon>Alphaproteobacteria</taxon>
        <taxon>Acetobacterales</taxon>
        <taxon>Acetobacteraceae</taxon>
        <taxon>Tanticharoenia</taxon>
    </lineage>
</organism>
<feature type="binding site" evidence="7">
    <location>
        <begin position="302"/>
        <end position="304"/>
    </location>
    <ligand>
        <name>substrate</name>
    </ligand>
</feature>
<dbReference type="PIRSF" id="PIRSF038994">
    <property type="entry name" value="NagA"/>
    <property type="match status" value="1"/>
</dbReference>
<dbReference type="Gene3D" id="2.30.40.10">
    <property type="entry name" value="Urease, subunit C, domain 1"/>
    <property type="match status" value="1"/>
</dbReference>
<evidence type="ECO:0000256" key="2">
    <source>
        <dbReference type="ARBA" id="ARBA00022723"/>
    </source>
</evidence>
<feature type="binding site" evidence="8">
    <location>
        <position position="183"/>
    </location>
    <ligand>
        <name>Zn(2+)</name>
        <dbReference type="ChEBI" id="CHEBI:29105"/>
    </ligand>
</feature>
<dbReference type="PANTHER" id="PTHR11113">
    <property type="entry name" value="N-ACETYLGLUCOSAMINE-6-PHOSPHATE DEACETYLASE"/>
    <property type="match status" value="1"/>
</dbReference>